<keyword evidence="2" id="KW-0067">ATP-binding</keyword>
<evidence type="ECO:0000313" key="7">
    <source>
        <dbReference type="EMBL" id="MFC4195742.1"/>
    </source>
</evidence>
<dbReference type="RefSeq" id="WP_378959057.1">
    <property type="nucleotide sequence ID" value="NZ_JBHRXC010000001.1"/>
</dbReference>
<reference evidence="8" key="1">
    <citation type="journal article" date="2019" name="Int. J. Syst. Evol. Microbiol.">
        <title>The Global Catalogue of Microorganisms (GCM) 10K type strain sequencing project: providing services to taxonomists for standard genome sequencing and annotation.</title>
        <authorList>
            <consortium name="The Broad Institute Genomics Platform"/>
            <consortium name="The Broad Institute Genome Sequencing Center for Infectious Disease"/>
            <person name="Wu L."/>
            <person name="Ma J."/>
        </authorList>
    </citation>
    <scope>NUCLEOTIDE SEQUENCE [LARGE SCALE GENOMIC DNA]</scope>
    <source>
        <strain evidence="8">CCM 8689</strain>
    </source>
</reference>
<sequence length="82" mass="8986">MQEVYRLPERISATETTVLILGETGTGKELIAKAVHDASNRKHKTLIKVNCAAIPPNLIESELFGHEKGSFTGATERRIGQI</sequence>
<dbReference type="PANTHER" id="PTHR32071:SF95">
    <property type="entry name" value="DNA-BINDING TRANSCRIPTIONAL REGULATOR NTRC"/>
    <property type="match status" value="1"/>
</dbReference>
<protein>
    <submittedName>
        <fullName evidence="7">Sigma 54-interacting transcriptional regulator</fullName>
    </submittedName>
</protein>
<dbReference type="EMBL" id="JBHSBY010000021">
    <property type="protein sequence ID" value="MFC4195742.1"/>
    <property type="molecule type" value="Genomic_DNA"/>
</dbReference>
<feature type="domain" description="Sigma-54 factor interaction" evidence="6">
    <location>
        <begin position="1"/>
        <end position="82"/>
    </location>
</feature>
<keyword evidence="4" id="KW-0238">DNA-binding</keyword>
<accession>A0ABV8NJ20</accession>
<dbReference type="Proteomes" id="UP001595792">
    <property type="component" value="Unassembled WGS sequence"/>
</dbReference>
<evidence type="ECO:0000256" key="5">
    <source>
        <dbReference type="ARBA" id="ARBA00023159"/>
    </source>
</evidence>
<dbReference type="InterPro" id="IPR025662">
    <property type="entry name" value="Sigma_54_int_dom_ATP-bd_1"/>
</dbReference>
<dbReference type="SUPFAM" id="SSF52540">
    <property type="entry name" value="P-loop containing nucleoside triphosphate hydrolases"/>
    <property type="match status" value="1"/>
</dbReference>
<comment type="caution">
    <text evidence="7">The sequence shown here is derived from an EMBL/GenBank/DDBJ whole genome shotgun (WGS) entry which is preliminary data.</text>
</comment>
<evidence type="ECO:0000256" key="3">
    <source>
        <dbReference type="ARBA" id="ARBA00023012"/>
    </source>
</evidence>
<dbReference type="InterPro" id="IPR002078">
    <property type="entry name" value="Sigma_54_int"/>
</dbReference>
<evidence type="ECO:0000256" key="4">
    <source>
        <dbReference type="ARBA" id="ARBA00023125"/>
    </source>
</evidence>
<evidence type="ECO:0000256" key="2">
    <source>
        <dbReference type="ARBA" id="ARBA00022840"/>
    </source>
</evidence>
<organism evidence="7 8">
    <name type="scientific">Pedobacter jamesrossensis</name>
    <dbReference type="NCBI Taxonomy" id="1908238"/>
    <lineage>
        <taxon>Bacteria</taxon>
        <taxon>Pseudomonadati</taxon>
        <taxon>Bacteroidota</taxon>
        <taxon>Sphingobacteriia</taxon>
        <taxon>Sphingobacteriales</taxon>
        <taxon>Sphingobacteriaceae</taxon>
        <taxon>Pedobacter</taxon>
    </lineage>
</organism>
<dbReference type="PANTHER" id="PTHR32071">
    <property type="entry name" value="TRANSCRIPTIONAL REGULATORY PROTEIN"/>
    <property type="match status" value="1"/>
</dbReference>
<keyword evidence="5" id="KW-0010">Activator</keyword>
<keyword evidence="3" id="KW-0902">Two-component regulatory system</keyword>
<dbReference type="CDD" id="cd00009">
    <property type="entry name" value="AAA"/>
    <property type="match status" value="1"/>
</dbReference>
<dbReference type="PROSITE" id="PS00675">
    <property type="entry name" value="SIGMA54_INTERACT_1"/>
    <property type="match status" value="1"/>
</dbReference>
<gene>
    <name evidence="7" type="ORF">ACFOUY_03415</name>
</gene>
<dbReference type="PROSITE" id="PS50045">
    <property type="entry name" value="SIGMA54_INTERACT_4"/>
    <property type="match status" value="1"/>
</dbReference>
<keyword evidence="1" id="KW-0547">Nucleotide-binding</keyword>
<name>A0ABV8NJ20_9SPHI</name>
<evidence type="ECO:0000313" key="8">
    <source>
        <dbReference type="Proteomes" id="UP001595792"/>
    </source>
</evidence>
<evidence type="ECO:0000259" key="6">
    <source>
        <dbReference type="PROSITE" id="PS50045"/>
    </source>
</evidence>
<dbReference type="Gene3D" id="3.40.50.300">
    <property type="entry name" value="P-loop containing nucleotide triphosphate hydrolases"/>
    <property type="match status" value="1"/>
</dbReference>
<dbReference type="Pfam" id="PF00158">
    <property type="entry name" value="Sigma54_activat"/>
    <property type="match status" value="1"/>
</dbReference>
<dbReference type="InterPro" id="IPR027417">
    <property type="entry name" value="P-loop_NTPase"/>
</dbReference>
<keyword evidence="8" id="KW-1185">Reference proteome</keyword>
<proteinExistence type="predicted"/>
<evidence type="ECO:0000256" key="1">
    <source>
        <dbReference type="ARBA" id="ARBA00022741"/>
    </source>
</evidence>